<feature type="compositionally biased region" description="Basic and acidic residues" evidence="7">
    <location>
        <begin position="199"/>
        <end position="222"/>
    </location>
</feature>
<reference evidence="9" key="1">
    <citation type="journal article" date="2019" name="bioRxiv">
        <title>The Genome of the Zebra Mussel, Dreissena polymorpha: A Resource for Invasive Species Research.</title>
        <authorList>
            <person name="McCartney M.A."/>
            <person name="Auch B."/>
            <person name="Kono T."/>
            <person name="Mallez S."/>
            <person name="Zhang Y."/>
            <person name="Obille A."/>
            <person name="Becker A."/>
            <person name="Abrahante J.E."/>
            <person name="Garbe J."/>
            <person name="Badalamenti J.P."/>
            <person name="Herman A."/>
            <person name="Mangelson H."/>
            <person name="Liachko I."/>
            <person name="Sullivan S."/>
            <person name="Sone E.D."/>
            <person name="Koren S."/>
            <person name="Silverstein K.A.T."/>
            <person name="Beckman K.B."/>
            <person name="Gohl D.M."/>
        </authorList>
    </citation>
    <scope>NUCLEOTIDE SEQUENCE</scope>
    <source>
        <strain evidence="9">Duluth1</strain>
        <tissue evidence="9">Whole animal</tissue>
    </source>
</reference>
<dbReference type="Pfam" id="PF10185">
    <property type="entry name" value="Mesd"/>
    <property type="match status" value="1"/>
</dbReference>
<keyword evidence="8" id="KW-0472">Membrane</keyword>
<name>A0A9D4RND2_DREPO</name>
<feature type="transmembrane region" description="Helical" evidence="8">
    <location>
        <begin position="6"/>
        <end position="24"/>
    </location>
</feature>
<dbReference type="OrthoDB" id="75833at2759"/>
<evidence type="ECO:0000256" key="6">
    <source>
        <dbReference type="ARBA" id="ARBA00023186"/>
    </source>
</evidence>
<dbReference type="Gene3D" id="6.10.250.640">
    <property type="match status" value="1"/>
</dbReference>
<evidence type="ECO:0000313" key="9">
    <source>
        <dbReference type="EMBL" id="KAH3875326.1"/>
    </source>
</evidence>
<protein>
    <recommendedName>
        <fullName evidence="11">LDLR chaperone MESD</fullName>
    </recommendedName>
</protein>
<keyword evidence="8" id="KW-0812">Transmembrane</keyword>
<evidence type="ECO:0000256" key="8">
    <source>
        <dbReference type="SAM" id="Phobius"/>
    </source>
</evidence>
<dbReference type="FunFam" id="3.30.70.260:FF:000031">
    <property type="entry name" value="LDLR chaperone MESD"/>
    <property type="match status" value="1"/>
</dbReference>
<dbReference type="Proteomes" id="UP000828390">
    <property type="component" value="Unassembled WGS sequence"/>
</dbReference>
<feature type="compositionally biased region" description="Acidic residues" evidence="7">
    <location>
        <begin position="56"/>
        <end position="70"/>
    </location>
</feature>
<comment type="subcellular location">
    <subcellularLocation>
        <location evidence="1">Endoplasmic reticulum</location>
    </subcellularLocation>
</comment>
<keyword evidence="3" id="KW-0879">Wnt signaling pathway</keyword>
<sequence length="237" mass="27278">MACPTFTLKIFIYLFILFSICNILNCKKSKEKEPVKGKKKDIRDFNDADIEKLYDEWEEGDEDQLEPDELPEWKRDPPQVDMSQLNMQDPEGMLKATKKGRTLMMFATVSGNPSQPETEKITQIWQGSLFNANMETQRYVVGDNRVIFMLKDGATAWEIKDFLVQQDRCEEVTIEGKSYPGKGASGKGDNKKEKTKSKNAKETDNKPKDKKDKTSQKSKKEEEITDNNTSRKKNTEL</sequence>
<evidence type="ECO:0000256" key="7">
    <source>
        <dbReference type="SAM" id="MobiDB-lite"/>
    </source>
</evidence>
<evidence type="ECO:0000256" key="2">
    <source>
        <dbReference type="ARBA" id="ARBA00011068"/>
    </source>
</evidence>
<dbReference type="GO" id="GO:0016055">
    <property type="term" value="P:Wnt signaling pathway"/>
    <property type="evidence" value="ECO:0007669"/>
    <property type="project" value="UniProtKB-KW"/>
</dbReference>
<dbReference type="PANTHER" id="PTHR17600:SF2">
    <property type="entry name" value="LRP CHAPERONE MESD"/>
    <property type="match status" value="1"/>
</dbReference>
<accession>A0A9D4RND2</accession>
<organism evidence="9 10">
    <name type="scientific">Dreissena polymorpha</name>
    <name type="common">Zebra mussel</name>
    <name type="synonym">Mytilus polymorpha</name>
    <dbReference type="NCBI Taxonomy" id="45954"/>
    <lineage>
        <taxon>Eukaryota</taxon>
        <taxon>Metazoa</taxon>
        <taxon>Spiralia</taxon>
        <taxon>Lophotrochozoa</taxon>
        <taxon>Mollusca</taxon>
        <taxon>Bivalvia</taxon>
        <taxon>Autobranchia</taxon>
        <taxon>Heteroconchia</taxon>
        <taxon>Euheterodonta</taxon>
        <taxon>Imparidentia</taxon>
        <taxon>Neoheterodontei</taxon>
        <taxon>Myida</taxon>
        <taxon>Dreissenoidea</taxon>
        <taxon>Dreissenidae</taxon>
        <taxon>Dreissena</taxon>
    </lineage>
</organism>
<reference evidence="9" key="2">
    <citation type="submission" date="2020-11" db="EMBL/GenBank/DDBJ databases">
        <authorList>
            <person name="McCartney M.A."/>
            <person name="Auch B."/>
            <person name="Kono T."/>
            <person name="Mallez S."/>
            <person name="Becker A."/>
            <person name="Gohl D.M."/>
            <person name="Silverstein K.A.T."/>
            <person name="Koren S."/>
            <person name="Bechman K.B."/>
            <person name="Herman A."/>
            <person name="Abrahante J.E."/>
            <person name="Garbe J."/>
        </authorList>
    </citation>
    <scope>NUCLEOTIDE SEQUENCE</scope>
    <source>
        <strain evidence="9">Duluth1</strain>
        <tissue evidence="9">Whole animal</tissue>
    </source>
</reference>
<evidence type="ECO:0000256" key="4">
    <source>
        <dbReference type="ARBA" id="ARBA00022729"/>
    </source>
</evidence>
<keyword evidence="5" id="KW-0256">Endoplasmic reticulum</keyword>
<dbReference type="GO" id="GO:0005783">
    <property type="term" value="C:endoplasmic reticulum"/>
    <property type="evidence" value="ECO:0007669"/>
    <property type="project" value="UniProtKB-SubCell"/>
</dbReference>
<dbReference type="GO" id="GO:0006457">
    <property type="term" value="P:protein folding"/>
    <property type="evidence" value="ECO:0007669"/>
    <property type="project" value="InterPro"/>
</dbReference>
<dbReference type="Gene3D" id="3.30.70.260">
    <property type="match status" value="1"/>
</dbReference>
<dbReference type="EMBL" id="JAIWYP010000002">
    <property type="protein sequence ID" value="KAH3875326.1"/>
    <property type="molecule type" value="Genomic_DNA"/>
</dbReference>
<dbReference type="AlphaFoldDB" id="A0A9D4RND2"/>
<comment type="caution">
    <text evidence="9">The sequence shown here is derived from an EMBL/GenBank/DDBJ whole genome shotgun (WGS) entry which is preliminary data.</text>
</comment>
<keyword evidence="8" id="KW-1133">Transmembrane helix</keyword>
<keyword evidence="4" id="KW-0732">Signal</keyword>
<dbReference type="PANTHER" id="PTHR17600">
    <property type="entry name" value="MESODERM DEVELOPMENT CANDIDATE 2"/>
    <property type="match status" value="1"/>
</dbReference>
<evidence type="ECO:0000313" key="10">
    <source>
        <dbReference type="Proteomes" id="UP000828390"/>
    </source>
</evidence>
<keyword evidence="10" id="KW-1185">Reference proteome</keyword>
<dbReference type="InterPro" id="IPR019330">
    <property type="entry name" value="MESD"/>
</dbReference>
<feature type="region of interest" description="Disordered" evidence="7">
    <location>
        <begin position="175"/>
        <end position="237"/>
    </location>
</feature>
<keyword evidence="6" id="KW-0143">Chaperone</keyword>
<comment type="similarity">
    <text evidence="2">Belongs to the MESD family.</text>
</comment>
<evidence type="ECO:0000256" key="5">
    <source>
        <dbReference type="ARBA" id="ARBA00022824"/>
    </source>
</evidence>
<evidence type="ECO:0008006" key="11">
    <source>
        <dbReference type="Google" id="ProtNLM"/>
    </source>
</evidence>
<gene>
    <name evidence="9" type="ORF">DPMN_038589</name>
</gene>
<feature type="region of interest" description="Disordered" evidence="7">
    <location>
        <begin position="56"/>
        <end position="85"/>
    </location>
</feature>
<proteinExistence type="inferred from homology"/>
<evidence type="ECO:0000256" key="3">
    <source>
        <dbReference type="ARBA" id="ARBA00022687"/>
    </source>
</evidence>
<evidence type="ECO:0000256" key="1">
    <source>
        <dbReference type="ARBA" id="ARBA00004240"/>
    </source>
</evidence>